<evidence type="ECO:0000313" key="1">
    <source>
        <dbReference type="EMBL" id="KAK3344981.1"/>
    </source>
</evidence>
<sequence length="101" mass="11244">MFISCIAPVLSALLQSCIYCIGTGRLRRMTECLTSSPWVPQEPPAGRFRSLHVCLLFHFASKSRSRTNTAEFSRTSTVSGLGRCRPPRNGHGMMVHLFTQS</sequence>
<gene>
    <name evidence="1" type="ORF">B0H65DRAFT_465153</name>
</gene>
<dbReference type="GeneID" id="87863949"/>
<reference evidence="1" key="1">
    <citation type="journal article" date="2023" name="Mol. Phylogenet. Evol.">
        <title>Genome-scale phylogeny and comparative genomics of the fungal order Sordariales.</title>
        <authorList>
            <person name="Hensen N."/>
            <person name="Bonometti L."/>
            <person name="Westerberg I."/>
            <person name="Brannstrom I.O."/>
            <person name="Guillou S."/>
            <person name="Cros-Aarteil S."/>
            <person name="Calhoun S."/>
            <person name="Haridas S."/>
            <person name="Kuo A."/>
            <person name="Mondo S."/>
            <person name="Pangilinan J."/>
            <person name="Riley R."/>
            <person name="LaButti K."/>
            <person name="Andreopoulos B."/>
            <person name="Lipzen A."/>
            <person name="Chen C."/>
            <person name="Yan M."/>
            <person name="Daum C."/>
            <person name="Ng V."/>
            <person name="Clum A."/>
            <person name="Steindorff A."/>
            <person name="Ohm R.A."/>
            <person name="Martin F."/>
            <person name="Silar P."/>
            <person name="Natvig D.O."/>
            <person name="Lalanne C."/>
            <person name="Gautier V."/>
            <person name="Ament-Velasquez S.L."/>
            <person name="Kruys A."/>
            <person name="Hutchinson M.I."/>
            <person name="Powell A.J."/>
            <person name="Barry K."/>
            <person name="Miller A.N."/>
            <person name="Grigoriev I.V."/>
            <person name="Debuchy R."/>
            <person name="Gladieux P."/>
            <person name="Hiltunen Thoren M."/>
            <person name="Johannesson H."/>
        </authorList>
    </citation>
    <scope>NUCLEOTIDE SEQUENCE</scope>
    <source>
        <strain evidence="1">CBS 560.94</strain>
    </source>
</reference>
<dbReference type="RefSeq" id="XP_062681594.1">
    <property type="nucleotide sequence ID" value="XM_062826795.1"/>
</dbReference>
<dbReference type="Proteomes" id="UP001278500">
    <property type="component" value="Unassembled WGS sequence"/>
</dbReference>
<organism evidence="1 2">
    <name type="scientific">Neurospora tetraspora</name>
    <dbReference type="NCBI Taxonomy" id="94610"/>
    <lineage>
        <taxon>Eukaryota</taxon>
        <taxon>Fungi</taxon>
        <taxon>Dikarya</taxon>
        <taxon>Ascomycota</taxon>
        <taxon>Pezizomycotina</taxon>
        <taxon>Sordariomycetes</taxon>
        <taxon>Sordariomycetidae</taxon>
        <taxon>Sordariales</taxon>
        <taxon>Sordariaceae</taxon>
        <taxon>Neurospora</taxon>
    </lineage>
</organism>
<evidence type="ECO:0000313" key="2">
    <source>
        <dbReference type="Proteomes" id="UP001278500"/>
    </source>
</evidence>
<name>A0AAE0JEU7_9PEZI</name>
<protein>
    <submittedName>
        <fullName evidence="1">Uncharacterized protein</fullName>
    </submittedName>
</protein>
<comment type="caution">
    <text evidence="1">The sequence shown here is derived from an EMBL/GenBank/DDBJ whole genome shotgun (WGS) entry which is preliminary data.</text>
</comment>
<reference evidence="1" key="2">
    <citation type="submission" date="2023-06" db="EMBL/GenBank/DDBJ databases">
        <authorList>
            <consortium name="Lawrence Berkeley National Laboratory"/>
            <person name="Haridas S."/>
            <person name="Hensen N."/>
            <person name="Bonometti L."/>
            <person name="Westerberg I."/>
            <person name="Brannstrom I.O."/>
            <person name="Guillou S."/>
            <person name="Cros-Aarteil S."/>
            <person name="Calhoun S."/>
            <person name="Kuo A."/>
            <person name="Mondo S."/>
            <person name="Pangilinan J."/>
            <person name="Riley R."/>
            <person name="Labutti K."/>
            <person name="Andreopoulos B."/>
            <person name="Lipzen A."/>
            <person name="Chen C."/>
            <person name="Yanf M."/>
            <person name="Daum C."/>
            <person name="Ng V."/>
            <person name="Clum A."/>
            <person name="Steindorff A."/>
            <person name="Ohm R."/>
            <person name="Martin F."/>
            <person name="Silar P."/>
            <person name="Natvig D."/>
            <person name="Lalanne C."/>
            <person name="Gautier V."/>
            <person name="Ament-Velasquez S.L."/>
            <person name="Kruys A."/>
            <person name="Hutchinson M.I."/>
            <person name="Powell A.J."/>
            <person name="Barry K."/>
            <person name="Miller A.N."/>
            <person name="Grigoriev I.V."/>
            <person name="Debuchy R."/>
            <person name="Gladieux P."/>
            <person name="Thoren M.H."/>
            <person name="Johannesson H."/>
        </authorList>
    </citation>
    <scope>NUCLEOTIDE SEQUENCE</scope>
    <source>
        <strain evidence="1">CBS 560.94</strain>
    </source>
</reference>
<proteinExistence type="predicted"/>
<keyword evidence="2" id="KW-1185">Reference proteome</keyword>
<accession>A0AAE0JEU7</accession>
<dbReference type="EMBL" id="JAUEPP010000004">
    <property type="protein sequence ID" value="KAK3344981.1"/>
    <property type="molecule type" value="Genomic_DNA"/>
</dbReference>
<dbReference type="AlphaFoldDB" id="A0AAE0JEU7"/>